<feature type="transmembrane region" description="Helical" evidence="5">
    <location>
        <begin position="457"/>
        <end position="474"/>
    </location>
</feature>
<feature type="transmembrane region" description="Helical" evidence="5">
    <location>
        <begin position="326"/>
        <end position="346"/>
    </location>
</feature>
<evidence type="ECO:0000256" key="1">
    <source>
        <dbReference type="ARBA" id="ARBA00004141"/>
    </source>
</evidence>
<reference evidence="6 7" key="1">
    <citation type="journal article" date="2017" name="Front. Microbiol.">
        <title>Genomic Characterization of Dairy Associated Leuconostoc Species and Diversity of Leuconostocs in Undefined Mixed Mesophilic Starter Cultures.</title>
        <authorList>
            <person name="Frantzen C.A."/>
            <person name="Kot W."/>
            <person name="Pedersen T.B."/>
            <person name="Ardo Y.M."/>
            <person name="Broadbent J.R."/>
            <person name="Neve H."/>
            <person name="Hansen L.H."/>
            <person name="Dal Bello F."/>
            <person name="Ostlie H.M."/>
            <person name="Kleppen H.P."/>
            <person name="Vogensen F.K."/>
            <person name="Holo H."/>
        </authorList>
    </citation>
    <scope>NUCLEOTIDE SEQUENCE [LARGE SCALE GENOMIC DNA]</scope>
    <source>
        <strain evidence="6 7">LMGCF08</strain>
    </source>
</reference>
<dbReference type="EMBL" id="MPLS01000074">
    <property type="protein sequence ID" value="ORI96997.1"/>
    <property type="molecule type" value="Genomic_DNA"/>
</dbReference>
<feature type="transmembrane region" description="Helical" evidence="5">
    <location>
        <begin position="480"/>
        <end position="500"/>
    </location>
</feature>
<organism evidence="6 7">
    <name type="scientific">Leuconostoc pseudomesenteroides</name>
    <dbReference type="NCBI Taxonomy" id="33968"/>
    <lineage>
        <taxon>Bacteria</taxon>
        <taxon>Bacillati</taxon>
        <taxon>Bacillota</taxon>
        <taxon>Bacilli</taxon>
        <taxon>Lactobacillales</taxon>
        <taxon>Lactobacillaceae</taxon>
        <taxon>Leuconostoc</taxon>
    </lineage>
</organism>
<evidence type="ECO:0008006" key="8">
    <source>
        <dbReference type="Google" id="ProtNLM"/>
    </source>
</evidence>
<gene>
    <name evidence="6" type="ORF">BMR96_09630</name>
</gene>
<name>A0A1X0VB85_LEUPS</name>
<comment type="subcellular location">
    <subcellularLocation>
        <location evidence="1">Membrane</location>
        <topology evidence="1">Multi-pass membrane protein</topology>
    </subcellularLocation>
</comment>
<dbReference type="RefSeq" id="WP_002815961.1">
    <property type="nucleotide sequence ID" value="NZ_MPLS01000074.1"/>
</dbReference>
<keyword evidence="3 5" id="KW-1133">Transmembrane helix</keyword>
<evidence type="ECO:0000313" key="7">
    <source>
        <dbReference type="Proteomes" id="UP000192288"/>
    </source>
</evidence>
<feature type="transmembrane region" description="Helical" evidence="5">
    <location>
        <begin position="366"/>
        <end position="387"/>
    </location>
</feature>
<dbReference type="AlphaFoldDB" id="A0A1X0VB85"/>
<evidence type="ECO:0000256" key="5">
    <source>
        <dbReference type="SAM" id="Phobius"/>
    </source>
</evidence>
<keyword evidence="2 5" id="KW-0812">Transmembrane</keyword>
<dbReference type="GO" id="GO:0140359">
    <property type="term" value="F:ABC-type transporter activity"/>
    <property type="evidence" value="ECO:0007669"/>
    <property type="project" value="InterPro"/>
</dbReference>
<keyword evidence="4 5" id="KW-0472">Membrane</keyword>
<evidence type="ECO:0000256" key="3">
    <source>
        <dbReference type="ARBA" id="ARBA00022989"/>
    </source>
</evidence>
<feature type="transmembrane region" description="Helical" evidence="5">
    <location>
        <begin position="394"/>
        <end position="416"/>
    </location>
</feature>
<dbReference type="Proteomes" id="UP000192288">
    <property type="component" value="Unassembled WGS sequence"/>
</dbReference>
<dbReference type="Gene3D" id="3.40.1710.10">
    <property type="entry name" value="abc type-2 transporter like domain"/>
    <property type="match status" value="1"/>
</dbReference>
<feature type="transmembrane region" description="Helical" evidence="5">
    <location>
        <begin position="14"/>
        <end position="34"/>
    </location>
</feature>
<dbReference type="PANTHER" id="PTHR43077:SF5">
    <property type="entry name" value="PHAGE INFECTION PROTEIN"/>
    <property type="match status" value="1"/>
</dbReference>
<protein>
    <recommendedName>
        <fullName evidence="8">ABC transporter permease</fullName>
    </recommendedName>
</protein>
<dbReference type="PANTHER" id="PTHR43077">
    <property type="entry name" value="TRANSPORT PERMEASE YVFS-RELATED"/>
    <property type="match status" value="1"/>
</dbReference>
<sequence>MFGWQTILKNKHSLVKWLLAMVIPVILVAGYLGATSHATQHANRLKVAVVNLDKPAQFEGEQQSVGAKLTDQFKASKKIAVKKYSSEKSAREALKLGQISSVIVFPNKMTQQLANFKSSGKNVNVKQVIATGNNQFATQYTSRVLEDLINEANVKLSMGISNDSTLKNLAKQSNSLADKTSDLQANLQVVGNAIDTDTAKDLQTDASDLATQLATYSVELNTAISNSDTDKIKEAAAKINDVSYKMQTTVVGGISNIVVNLNNTQALSQKSGIIQTEATSVKNGQTAISNKLKSLLGDKSETTTSLTQMLTLNTTDIKPVKNDGQVILPQVLAVGVTVMAILFGLVLPIKPEKPEALALEQWWDNFQIGGLLSVVGALLMTTSVLLWKIPITHFWFIVGVVILAEWIMLSFVWYLKQLFGQAGWWLATEISVLQLIIVAVSYPAIVQETVFGISRPFWPLTALISAVNHITFSGEIQQNVMILVIWWIILTILLVSQYRFRQRKSLTEKIDE</sequence>
<evidence type="ECO:0000256" key="2">
    <source>
        <dbReference type="ARBA" id="ARBA00022692"/>
    </source>
</evidence>
<evidence type="ECO:0000256" key="4">
    <source>
        <dbReference type="ARBA" id="ARBA00023136"/>
    </source>
</evidence>
<proteinExistence type="predicted"/>
<feature type="transmembrane region" description="Helical" evidence="5">
    <location>
        <begin position="422"/>
        <end position="445"/>
    </location>
</feature>
<comment type="caution">
    <text evidence="6">The sequence shown here is derived from an EMBL/GenBank/DDBJ whole genome shotgun (WGS) entry which is preliminary data.</text>
</comment>
<evidence type="ECO:0000313" key="6">
    <source>
        <dbReference type="EMBL" id="ORI96997.1"/>
    </source>
</evidence>
<dbReference type="GO" id="GO:0016020">
    <property type="term" value="C:membrane"/>
    <property type="evidence" value="ECO:0007669"/>
    <property type="project" value="UniProtKB-SubCell"/>
</dbReference>
<accession>A0A1X0VB85</accession>
<dbReference type="InterPro" id="IPR051328">
    <property type="entry name" value="T7SS_ABC-Transporter"/>
</dbReference>